<organism evidence="1 2">
    <name type="scientific">Paenibacillus beijingensis</name>
    <dbReference type="NCBI Taxonomy" id="1126833"/>
    <lineage>
        <taxon>Bacteria</taxon>
        <taxon>Bacillati</taxon>
        <taxon>Bacillota</taxon>
        <taxon>Bacilli</taxon>
        <taxon>Bacillales</taxon>
        <taxon>Paenibacillaceae</taxon>
        <taxon>Paenibacillus</taxon>
    </lineage>
</organism>
<dbReference type="STRING" id="1126833.VN24_10395"/>
<dbReference type="Proteomes" id="UP000032633">
    <property type="component" value="Chromosome"/>
</dbReference>
<dbReference type="PATRIC" id="fig|1126833.4.peg.2289"/>
<dbReference type="AlphaFoldDB" id="A0A0D5NJ20"/>
<evidence type="ECO:0000313" key="2">
    <source>
        <dbReference type="Proteomes" id="UP000032633"/>
    </source>
</evidence>
<accession>A0A0D5NJ20</accession>
<keyword evidence="2" id="KW-1185">Reference proteome</keyword>
<gene>
    <name evidence="1" type="ORF">VN24_10395</name>
</gene>
<reference evidence="1 2" key="1">
    <citation type="journal article" date="2015" name="J. Biotechnol.">
        <title>Complete genome sequence of Paenibacillus beijingensis 7188(T) (=DSM 24997(T)), a novel rhizobacterium from jujube garden soil.</title>
        <authorList>
            <person name="Kwak Y."/>
            <person name="Shin J.H."/>
        </authorList>
    </citation>
    <scope>NUCLEOTIDE SEQUENCE [LARGE SCALE GENOMIC DNA]</scope>
    <source>
        <strain evidence="1 2">DSM 24997</strain>
    </source>
</reference>
<protein>
    <submittedName>
        <fullName evidence="1">Uncharacterized protein</fullName>
    </submittedName>
</protein>
<dbReference type="RefSeq" id="WP_045670356.1">
    <property type="nucleotide sequence ID" value="NZ_CP011058.1"/>
</dbReference>
<reference evidence="2" key="2">
    <citation type="submission" date="2015-03" db="EMBL/GenBank/DDBJ databases">
        <title>Genome sequence of Paenibacillus beijingensis strain DSM 24997T.</title>
        <authorList>
            <person name="Kwak Y."/>
            <person name="Shin J.-H."/>
        </authorList>
    </citation>
    <scope>NUCLEOTIDE SEQUENCE [LARGE SCALE GENOMIC DNA]</scope>
    <source>
        <strain evidence="2">DSM 24997</strain>
    </source>
</reference>
<sequence length="66" mass="7880">MYLNGQTIYEDGHFKDHIEYRVPVQIYCGKQHSDIGFIENFTAKFVRINNILYNRSLFTFISRPGY</sequence>
<name>A0A0D5NJ20_9BACL</name>
<dbReference type="KEGG" id="pbj:VN24_10395"/>
<dbReference type="OrthoDB" id="2626448at2"/>
<proteinExistence type="predicted"/>
<dbReference type="EMBL" id="CP011058">
    <property type="protein sequence ID" value="AJY74923.1"/>
    <property type="molecule type" value="Genomic_DNA"/>
</dbReference>
<dbReference type="HOGENOM" id="CLU_2827036_0_0_9"/>
<evidence type="ECO:0000313" key="1">
    <source>
        <dbReference type="EMBL" id="AJY74923.1"/>
    </source>
</evidence>